<proteinExistence type="predicted"/>
<dbReference type="Proteomes" id="UP000277212">
    <property type="component" value="Unassembled WGS sequence"/>
</dbReference>
<name>A0A3M2S5P9_9HYPO</name>
<comment type="caution">
    <text evidence="2">The sequence shown here is derived from an EMBL/GenBank/DDBJ whole genome shotgun (WGS) entry which is preliminary data.</text>
</comment>
<feature type="transmembrane region" description="Helical" evidence="1">
    <location>
        <begin position="6"/>
        <end position="29"/>
    </location>
</feature>
<evidence type="ECO:0000256" key="1">
    <source>
        <dbReference type="SAM" id="Phobius"/>
    </source>
</evidence>
<protein>
    <submittedName>
        <fullName evidence="2">Uncharacterized protein</fullName>
    </submittedName>
</protein>
<accession>A0A3M2S5P9</accession>
<gene>
    <name evidence="2" type="ORF">CDV36_007479</name>
</gene>
<keyword evidence="1" id="KW-0472">Membrane</keyword>
<keyword evidence="1" id="KW-0812">Transmembrane</keyword>
<evidence type="ECO:0000313" key="3">
    <source>
        <dbReference type="Proteomes" id="UP000277212"/>
    </source>
</evidence>
<reference evidence="2 3" key="1">
    <citation type="submission" date="2017-06" db="EMBL/GenBank/DDBJ databases">
        <title>Comparative genomic analysis of Ambrosia Fusariam Clade fungi.</title>
        <authorList>
            <person name="Stajich J.E."/>
            <person name="Carrillo J."/>
            <person name="Kijimoto T."/>
            <person name="Eskalen A."/>
            <person name="O'Donnell K."/>
            <person name="Kasson M."/>
        </authorList>
    </citation>
    <scope>NUCLEOTIDE SEQUENCE [LARGE SCALE GENOMIC DNA]</scope>
    <source>
        <strain evidence="2">UCR3666</strain>
    </source>
</reference>
<keyword evidence="3" id="KW-1185">Reference proteome</keyword>
<dbReference type="AlphaFoldDB" id="A0A3M2S5P9"/>
<sequence>MALSFEAAIALVGVLINFPTFVLVFWHIWAKRRRRSSGSHREAQRDSEFHDEEHQLFDRIPLHPRHAFPWVQQPPIFAWYTMPWAAQYDFGRRAQ</sequence>
<keyword evidence="1" id="KW-1133">Transmembrane helix</keyword>
<dbReference type="EMBL" id="NKUJ01000123">
    <property type="protein sequence ID" value="RMJ12868.1"/>
    <property type="molecule type" value="Genomic_DNA"/>
</dbReference>
<evidence type="ECO:0000313" key="2">
    <source>
        <dbReference type="EMBL" id="RMJ12868.1"/>
    </source>
</evidence>
<organism evidence="2 3">
    <name type="scientific">Fusarium kuroshium</name>
    <dbReference type="NCBI Taxonomy" id="2010991"/>
    <lineage>
        <taxon>Eukaryota</taxon>
        <taxon>Fungi</taxon>
        <taxon>Dikarya</taxon>
        <taxon>Ascomycota</taxon>
        <taxon>Pezizomycotina</taxon>
        <taxon>Sordariomycetes</taxon>
        <taxon>Hypocreomycetidae</taxon>
        <taxon>Hypocreales</taxon>
        <taxon>Nectriaceae</taxon>
        <taxon>Fusarium</taxon>
        <taxon>Fusarium solani species complex</taxon>
    </lineage>
</organism>
<dbReference type="OrthoDB" id="5050586at2759"/>